<proteinExistence type="predicted"/>
<dbReference type="Pfam" id="PF08305">
    <property type="entry name" value="NPCBM"/>
    <property type="match status" value="1"/>
</dbReference>
<dbReference type="AlphaFoldDB" id="A0AAE6W1U2"/>
<keyword evidence="4" id="KW-0677">Repeat</keyword>
<evidence type="ECO:0000256" key="1">
    <source>
        <dbReference type="ARBA" id="ARBA00001255"/>
    </source>
</evidence>
<keyword evidence="6" id="KW-0326">Glycosidase</keyword>
<evidence type="ECO:0000256" key="7">
    <source>
        <dbReference type="SAM" id="MobiDB-lite"/>
    </source>
</evidence>
<dbReference type="InterPro" id="IPR011050">
    <property type="entry name" value="Pectin_lyase_fold/virulence"/>
</dbReference>
<dbReference type="Pfam" id="PF23764">
    <property type="entry name" value="Beta-barrel_GLAA-B_II"/>
    <property type="match status" value="1"/>
</dbReference>
<evidence type="ECO:0000313" key="9">
    <source>
        <dbReference type="EMBL" id="QHV62397.1"/>
    </source>
</evidence>
<dbReference type="Gene3D" id="2.160.20.10">
    <property type="entry name" value="Single-stranded right-handed beta-helix, Pectin lyase-like"/>
    <property type="match status" value="2"/>
</dbReference>
<reference evidence="9" key="1">
    <citation type="submission" date="2018-05" db="EMBL/GenBank/DDBJ databases">
        <title>Complete genome sequnece of Akkermansia muciniphila EB-AMDK-40.</title>
        <authorList>
            <person name="Nam Y.-D."/>
            <person name="Chung W.-H."/>
            <person name="Park Y.S."/>
            <person name="Kang J."/>
        </authorList>
    </citation>
    <scope>NUCLEOTIDE SEQUENCE</scope>
    <source>
        <strain evidence="9">EB-AMDK-40</strain>
    </source>
</reference>
<keyword evidence="5" id="KW-0378">Hydrolase</keyword>
<dbReference type="EMBL" id="CP029701">
    <property type="protein sequence ID" value="QHV62397.1"/>
    <property type="molecule type" value="Genomic_DNA"/>
</dbReference>
<evidence type="ECO:0000256" key="4">
    <source>
        <dbReference type="ARBA" id="ARBA00022737"/>
    </source>
</evidence>
<feature type="region of interest" description="Disordered" evidence="7">
    <location>
        <begin position="72"/>
        <end position="93"/>
    </location>
</feature>
<dbReference type="InterPro" id="IPR038637">
    <property type="entry name" value="NPCBM_sf"/>
</dbReference>
<keyword evidence="3" id="KW-0732">Signal</keyword>
<feature type="compositionally biased region" description="Low complexity" evidence="7">
    <location>
        <begin position="78"/>
        <end position="90"/>
    </location>
</feature>
<dbReference type="InterPro" id="IPR013222">
    <property type="entry name" value="Glyco_hyd_98_carb-bd"/>
</dbReference>
<dbReference type="Pfam" id="PF23763">
    <property type="entry name" value="Beta-barrel_GLAA-B_I"/>
    <property type="match status" value="1"/>
</dbReference>
<evidence type="ECO:0000259" key="8">
    <source>
        <dbReference type="SMART" id="SM00776"/>
    </source>
</evidence>
<feature type="domain" description="Glycosyl hydrolase family 98 putative carbohydrate-binding module" evidence="8">
    <location>
        <begin position="333"/>
        <end position="477"/>
    </location>
</feature>
<evidence type="ECO:0000256" key="6">
    <source>
        <dbReference type="ARBA" id="ARBA00023295"/>
    </source>
</evidence>
<dbReference type="InterPro" id="IPR057275">
    <property type="entry name" value="Beta-barrel_GLAA-B_I"/>
</dbReference>
<name>A0AAE6W1U2_9BACT</name>
<gene>
    <name evidence="9" type="ORF">DMI76_02985</name>
</gene>
<accession>A0AAE6W1U2</accession>
<dbReference type="GO" id="GO:0004557">
    <property type="term" value="F:alpha-galactosidase activity"/>
    <property type="evidence" value="ECO:0007669"/>
    <property type="project" value="UniProtKB-EC"/>
</dbReference>
<evidence type="ECO:0000256" key="2">
    <source>
        <dbReference type="ARBA" id="ARBA00001271"/>
    </source>
</evidence>
<sequence length="1064" mass="116846">MGEPVQVGKHHGDVHGIPSIIHQQGLSLLFNKPAAELGPVMVESAPVGLPGGAFFQIHGFVLGLGRQVHQGTDGTLDARQGQRSGQQGARDFPFSRFQHPHEVHCPEFSVVMVPAVPVRGRAVPRSWQLQPVREDVLPSASRRHTPLRSISREEVLKCRTAGDVPCRYVTVAVSGSAPLTPRAPLPSPRELYKRVMPEFARWISRAGAGSVSPSRTMAVRLPLGNHSAWTLSVSSVAPPRPQAQSVSSMPGRRRKAGRMERVSPNLRRKAISLFSPWAAFAGIGIFLIEENRGKGIIKDMFNRMFSWSFVAAACVAGSFPALSRGQEGAAQSGSAAVKVPAASLLMARQEVGETRLDRSFKNGELSIGGKKYAAGIGTHATSMIPLPVPEGSGSRVWKLEGACGIDDGTDGDGSVEFRVMSGSEVLWSSGVMKRGMPAKKFSVPVAENGIRHLYLMADRVENNSYDHADWVDLVWKTGGEPQGMKGAVVNAAKFGMVPGVRKDQGPALRSAISALRKQGGGVLNIPRGVYHFYPEGALNMSFNISNHDQPLVHPVCVTLTDLRNVRVEGNGSLFLFHGKVVPLLVMDSENVSINRLSVDYERSYCTEARVLNADDRSTEVEIDKKAYPYEIRNNRFVFLGEGWEEGMGSCMAFEKGTGHIIANTSDMGWNGRVEPLGGNRLRLDWNLKQKGIKPGDTLVLRNYNRPHPGCVVYRARKTVLNDVALHQSTGMALLVQRSEDFHMKGGGVMVRKGTGRVHTAGADATHFSNTRGEIVVEKALFEGMMDDAINVHSTCLGVTEVVDGHTLKCKYMHRQAVGFEVFLPGEKIRFINGPTLEPGSTATVKTAVKKSSTELVITLEEPLPPSVKAGDAVENADFYPSVVFRNNIVRNNRARGSLFTTPEKVLVEGNLFDHSSGAAILLAGDAQGWYESGACHEVVIRRNTFINNLTSRYQFTNAIISIYPEVKQLNKQKDYYHRNVLIENNVFKTFDVPLLFAISTDNLKFVNNKIIYNNDFRGWGQKPFQFRRCANILIKNNKVQPPRTWSIEDCKLENTPADQVRIEN</sequence>
<dbReference type="InterPro" id="IPR012334">
    <property type="entry name" value="Pectin_lyas_fold"/>
</dbReference>
<evidence type="ECO:0000256" key="5">
    <source>
        <dbReference type="ARBA" id="ARBA00022801"/>
    </source>
</evidence>
<evidence type="ECO:0000256" key="3">
    <source>
        <dbReference type="ARBA" id="ARBA00022729"/>
    </source>
</evidence>
<dbReference type="InterPro" id="IPR008979">
    <property type="entry name" value="Galactose-bd-like_sf"/>
</dbReference>
<dbReference type="SUPFAM" id="SSF49785">
    <property type="entry name" value="Galactose-binding domain-like"/>
    <property type="match status" value="1"/>
</dbReference>
<organism evidence="9 10">
    <name type="scientific">Akkermansia massiliensis</name>
    <dbReference type="NCBI Taxonomy" id="2927224"/>
    <lineage>
        <taxon>Bacteria</taxon>
        <taxon>Pseudomonadati</taxon>
        <taxon>Verrucomicrobiota</taxon>
        <taxon>Verrucomicrobiia</taxon>
        <taxon>Verrucomicrobiales</taxon>
        <taxon>Akkermansiaceae</taxon>
        <taxon>Akkermansia</taxon>
    </lineage>
</organism>
<dbReference type="Gene3D" id="2.60.120.1060">
    <property type="entry name" value="NPCBM/NEW2 domain"/>
    <property type="match status" value="1"/>
</dbReference>
<dbReference type="SMART" id="SM00776">
    <property type="entry name" value="NPCBM"/>
    <property type="match status" value="1"/>
</dbReference>
<dbReference type="SUPFAM" id="SSF51126">
    <property type="entry name" value="Pectin lyase-like"/>
    <property type="match status" value="1"/>
</dbReference>
<protein>
    <recommendedName>
        <fullName evidence="8">Glycosyl hydrolase family 98 putative carbohydrate-binding module domain-containing protein</fullName>
    </recommendedName>
</protein>
<comment type="catalytic activity">
    <reaction evidence="2">
        <text>Hydrolysis of terminal, non-reducing branched (1-&gt;3)-alpha-D-galactosidic residues, producing free D-galactose.</text>
        <dbReference type="EC" id="3.2.1.n1"/>
    </reaction>
</comment>
<feature type="region of interest" description="Disordered" evidence="7">
    <location>
        <begin position="238"/>
        <end position="260"/>
    </location>
</feature>
<dbReference type="InterPro" id="IPR056441">
    <property type="entry name" value="Beta-barrel_GLAA-B_II"/>
</dbReference>
<comment type="catalytic activity">
    <reaction evidence="1">
        <text>Hydrolysis of terminal, non-reducing alpha-D-galactose residues in alpha-D-galactosides, including galactose oligosaccharides, galactomannans and galactolipids.</text>
        <dbReference type="EC" id="3.2.1.22"/>
    </reaction>
</comment>
<evidence type="ECO:0000313" key="10">
    <source>
        <dbReference type="Proteomes" id="UP000642553"/>
    </source>
</evidence>
<dbReference type="Proteomes" id="UP000642553">
    <property type="component" value="Chromosome"/>
</dbReference>